<name>A0A328YY74_9FLAO</name>
<dbReference type="Pfam" id="PF00006">
    <property type="entry name" value="ATP-synt_ab"/>
    <property type="match status" value="1"/>
</dbReference>
<keyword evidence="6 9" id="KW-0694">RNA-binding</keyword>
<feature type="compositionally biased region" description="Low complexity" evidence="12">
    <location>
        <begin position="143"/>
        <end position="154"/>
    </location>
</feature>
<evidence type="ECO:0000256" key="9">
    <source>
        <dbReference type="HAMAP-Rule" id="MF_01884"/>
    </source>
</evidence>
<keyword evidence="2 9" id="KW-0547">Nucleotide-binding</keyword>
<dbReference type="GO" id="GO:0003723">
    <property type="term" value="F:RNA binding"/>
    <property type="evidence" value="ECO:0007669"/>
    <property type="project" value="UniProtKB-UniRule"/>
</dbReference>
<dbReference type="RefSeq" id="WP_112111861.1">
    <property type="nucleotide sequence ID" value="NZ_QLSZ01000001.1"/>
</dbReference>
<evidence type="ECO:0000313" key="14">
    <source>
        <dbReference type="EMBL" id="RAR75487.1"/>
    </source>
</evidence>
<dbReference type="Pfam" id="PF07497">
    <property type="entry name" value="Rho_RNA_bind"/>
    <property type="match status" value="1"/>
</dbReference>
<dbReference type="NCBIfam" id="NF006886">
    <property type="entry name" value="PRK09376.1"/>
    <property type="match status" value="1"/>
</dbReference>
<evidence type="ECO:0000256" key="1">
    <source>
        <dbReference type="ARBA" id="ARBA00022472"/>
    </source>
</evidence>
<comment type="function">
    <text evidence="9">Facilitates transcription termination by a mechanism that involves Rho binding to the nascent RNA, activation of Rho's RNA-dependent ATPase activity, and release of the mRNA from the DNA template.</text>
</comment>
<dbReference type="InterPro" id="IPR027417">
    <property type="entry name" value="P-loop_NTPase"/>
</dbReference>
<dbReference type="HAMAP" id="MF_01884">
    <property type="entry name" value="Rho"/>
    <property type="match status" value="1"/>
</dbReference>
<reference evidence="14 15" key="1">
    <citation type="submission" date="2018-06" db="EMBL/GenBank/DDBJ databases">
        <title>Genomic Encyclopedia of Archaeal and Bacterial Type Strains, Phase II (KMG-II): from individual species to whole genera.</title>
        <authorList>
            <person name="Goeker M."/>
        </authorList>
    </citation>
    <scope>NUCLEOTIDE SEQUENCE [LARGE SCALE GENOMIC DNA]</scope>
    <source>
        <strain evidence="14 15">DSM 25663</strain>
    </source>
</reference>
<keyword evidence="5 9" id="KW-0067">ATP-binding</keyword>
<dbReference type="PROSITE" id="PS51856">
    <property type="entry name" value="RHO_RNA_BD"/>
    <property type="match status" value="1"/>
</dbReference>
<protein>
    <recommendedName>
        <fullName evidence="9 10">Transcription termination factor Rho</fullName>
        <ecNumber evidence="9 10">3.6.4.-</ecNumber>
    </recommendedName>
    <alternativeName>
        <fullName evidence="9">ATP-dependent helicase Rho</fullName>
    </alternativeName>
</protein>
<dbReference type="Proteomes" id="UP000248840">
    <property type="component" value="Unassembled WGS sequence"/>
</dbReference>
<organism evidence="14 15">
    <name type="scientific">Flavobacterium aciduliphilum</name>
    <dbReference type="NCBI Taxonomy" id="1101402"/>
    <lineage>
        <taxon>Bacteria</taxon>
        <taxon>Pseudomonadati</taxon>
        <taxon>Bacteroidota</taxon>
        <taxon>Flavobacteriia</taxon>
        <taxon>Flavobacteriales</taxon>
        <taxon>Flavobacteriaceae</taxon>
        <taxon>Flavobacterium</taxon>
    </lineage>
</organism>
<dbReference type="PANTHER" id="PTHR46425">
    <property type="entry name" value="TRANSCRIPTION TERMINATION FACTOR RHO"/>
    <property type="match status" value="1"/>
</dbReference>
<dbReference type="InterPro" id="IPR004665">
    <property type="entry name" value="Term_rho"/>
</dbReference>
<dbReference type="GO" id="GO:0005829">
    <property type="term" value="C:cytosol"/>
    <property type="evidence" value="ECO:0007669"/>
    <property type="project" value="UniProtKB-ARBA"/>
</dbReference>
<dbReference type="CDD" id="cd01128">
    <property type="entry name" value="rho_factor_C"/>
    <property type="match status" value="1"/>
</dbReference>
<feature type="compositionally biased region" description="Low complexity" evidence="12">
    <location>
        <begin position="169"/>
        <end position="181"/>
    </location>
</feature>
<proteinExistence type="inferred from homology"/>
<evidence type="ECO:0000256" key="5">
    <source>
        <dbReference type="ARBA" id="ARBA00022840"/>
    </source>
</evidence>
<dbReference type="GO" id="GO:0004386">
    <property type="term" value="F:helicase activity"/>
    <property type="evidence" value="ECO:0007669"/>
    <property type="project" value="UniProtKB-UniRule"/>
</dbReference>
<comment type="subunit">
    <text evidence="9">Homohexamer. The homohexamer assembles into an open ring structure.</text>
</comment>
<accession>A0A328YY74</accession>
<dbReference type="NCBIfam" id="TIGR00767">
    <property type="entry name" value="rho"/>
    <property type="match status" value="1"/>
</dbReference>
<dbReference type="GO" id="GO:0005524">
    <property type="term" value="F:ATP binding"/>
    <property type="evidence" value="ECO:0007669"/>
    <property type="project" value="UniProtKB-UniRule"/>
</dbReference>
<feature type="region of interest" description="Disordered" evidence="12">
    <location>
        <begin position="44"/>
        <end position="188"/>
    </location>
</feature>
<dbReference type="EMBL" id="QLSZ01000001">
    <property type="protein sequence ID" value="RAR75487.1"/>
    <property type="molecule type" value="Genomic_DNA"/>
</dbReference>
<keyword evidence="3 9" id="KW-0378">Hydrolase</keyword>
<feature type="binding site" evidence="9">
    <location>
        <begin position="320"/>
        <end position="325"/>
    </location>
    <ligand>
        <name>ATP</name>
        <dbReference type="ChEBI" id="CHEBI:30616"/>
    </ligand>
</feature>
<feature type="compositionally biased region" description="Basic and acidic residues" evidence="12">
    <location>
        <begin position="45"/>
        <end position="63"/>
    </location>
</feature>
<dbReference type="PANTHER" id="PTHR46425:SF1">
    <property type="entry name" value="TRANSCRIPTION TERMINATION FACTOR RHO"/>
    <property type="match status" value="1"/>
</dbReference>
<dbReference type="Gene3D" id="3.40.50.300">
    <property type="entry name" value="P-loop containing nucleotide triphosphate hydrolases"/>
    <property type="match status" value="1"/>
</dbReference>
<feature type="binding site" evidence="9">
    <location>
        <position position="363"/>
    </location>
    <ligand>
        <name>ATP</name>
        <dbReference type="ChEBI" id="CHEBI:30616"/>
    </ligand>
</feature>
<evidence type="ECO:0000256" key="6">
    <source>
        <dbReference type="ARBA" id="ARBA00022884"/>
    </source>
</evidence>
<comment type="similarity">
    <text evidence="9 11">Belongs to the Rho family.</text>
</comment>
<evidence type="ECO:0000256" key="2">
    <source>
        <dbReference type="ARBA" id="ARBA00022741"/>
    </source>
</evidence>
<evidence type="ECO:0000256" key="11">
    <source>
        <dbReference type="PROSITE-ProRule" id="PRU01203"/>
    </source>
</evidence>
<evidence type="ECO:0000313" key="15">
    <source>
        <dbReference type="Proteomes" id="UP000248840"/>
    </source>
</evidence>
<dbReference type="GO" id="GO:0016787">
    <property type="term" value="F:hydrolase activity"/>
    <property type="evidence" value="ECO:0007669"/>
    <property type="project" value="UniProtKB-KW"/>
</dbReference>
<dbReference type="InterPro" id="IPR011113">
    <property type="entry name" value="Rho_RNA-bd"/>
</dbReference>
<evidence type="ECO:0000256" key="12">
    <source>
        <dbReference type="SAM" id="MobiDB-lite"/>
    </source>
</evidence>
<keyword evidence="15" id="KW-1185">Reference proteome</keyword>
<dbReference type="SUPFAM" id="SSF50249">
    <property type="entry name" value="Nucleic acid-binding proteins"/>
    <property type="match status" value="1"/>
</dbReference>
<dbReference type="Gene3D" id="2.40.50.140">
    <property type="entry name" value="Nucleic acid-binding proteins"/>
    <property type="match status" value="1"/>
</dbReference>
<dbReference type="InterPro" id="IPR012340">
    <property type="entry name" value="NA-bd_OB-fold"/>
</dbReference>
<dbReference type="SMART" id="SM00357">
    <property type="entry name" value="CSP"/>
    <property type="match status" value="1"/>
</dbReference>
<dbReference type="InterPro" id="IPR003593">
    <property type="entry name" value="AAA+_ATPase"/>
</dbReference>
<dbReference type="SUPFAM" id="SSF52540">
    <property type="entry name" value="P-loop containing nucleoside triphosphate hydrolases"/>
    <property type="match status" value="1"/>
</dbReference>
<evidence type="ECO:0000256" key="4">
    <source>
        <dbReference type="ARBA" id="ARBA00022806"/>
    </source>
</evidence>
<dbReference type="EC" id="3.6.4.-" evidence="9 10"/>
<dbReference type="OrthoDB" id="9805197at2"/>
<dbReference type="GO" id="GO:0006353">
    <property type="term" value="P:DNA-templated transcription termination"/>
    <property type="evidence" value="ECO:0007669"/>
    <property type="project" value="UniProtKB-UniRule"/>
</dbReference>
<dbReference type="InterPro" id="IPR000194">
    <property type="entry name" value="ATPase_F1/V1/A1_a/bsu_nucl-bd"/>
</dbReference>
<sequence>MFDHTALKAMKLSELQEIAKLSQSIKFNGVKKEVLIEQILAHQEATSRESEAPSVETPKESKTKRTRMTKSDAYSEVVVPSQDLFSETPNSEASEITPVSKDTVSSAKKPEKFKKKAKSNDSNVSKENHVSESVSTPKELETTSETSSEVPTESNTNPTQNHHPKFKGQHQNQNGNGNPNFKNKKNPNFRDADYEFDGIIESEGVLEMIEGQNGGYGFLRSSDYNYLASPDDIYLSNSQIRLFGLKTGDTVKGVVRPPKEGEKFFPLVKVLKINGHDPQVVRDRVSFEHLTPVFPQEKFKIAERQSSISTRIIDLFSPIGKGQRGMIVAQPKTGKTMLLKDIANAIAANHPEVYLIVLLIDERPEEVTDMQRSVRGEVIASTFDREPSEHVKIANIVLEKSKRLVECGHDVVILLDSITRLARAYNTVQPASGKVLSGGVDANALQKPKRFFGAARNVENGGSLSIIATALTETGSKMDEVIFEEFKGTGNMELQLDRKIANRRIFPAIDLTSSSTRRDDLLLDDSTLKRMWILRKFLADMNPVEAMDTINDKIKKTRNNEEFLISMNE</sequence>
<keyword evidence="7 9" id="KW-0805">Transcription regulation</keyword>
<comment type="caution">
    <text evidence="9">Lacks conserved residue(s) required for the propagation of feature annotation.</text>
</comment>
<evidence type="ECO:0000256" key="8">
    <source>
        <dbReference type="ARBA" id="ARBA00023163"/>
    </source>
</evidence>
<dbReference type="CDD" id="cd04459">
    <property type="entry name" value="Rho_CSD"/>
    <property type="match status" value="1"/>
</dbReference>
<feature type="compositionally biased region" description="Polar residues" evidence="12">
    <location>
        <begin position="83"/>
        <end position="94"/>
    </location>
</feature>
<evidence type="ECO:0000259" key="13">
    <source>
        <dbReference type="PROSITE" id="PS51856"/>
    </source>
</evidence>
<dbReference type="AlphaFoldDB" id="A0A328YY74"/>
<keyword evidence="4 9" id="KW-0347">Helicase</keyword>
<gene>
    <name evidence="9" type="primary">rho</name>
    <name evidence="14" type="ORF">CLV55_101186</name>
</gene>
<dbReference type="SMART" id="SM00382">
    <property type="entry name" value="AAA"/>
    <property type="match status" value="1"/>
</dbReference>
<evidence type="ECO:0000256" key="10">
    <source>
        <dbReference type="NCBIfam" id="TIGR00767"/>
    </source>
</evidence>
<evidence type="ECO:0000256" key="3">
    <source>
        <dbReference type="ARBA" id="ARBA00022801"/>
    </source>
</evidence>
<feature type="binding site" evidence="9">
    <location>
        <begin position="332"/>
        <end position="337"/>
    </location>
    <ligand>
        <name>ATP</name>
        <dbReference type="ChEBI" id="CHEBI:30616"/>
    </ligand>
</feature>
<evidence type="ECO:0000256" key="7">
    <source>
        <dbReference type="ARBA" id="ARBA00023015"/>
    </source>
</evidence>
<dbReference type="InterPro" id="IPR011129">
    <property type="entry name" value="CSD"/>
</dbReference>
<dbReference type="InterPro" id="IPR041703">
    <property type="entry name" value="Rho_factor_ATP-bd"/>
</dbReference>
<feature type="domain" description="Rho RNA-BD" evidence="13">
    <location>
        <begin position="199"/>
        <end position="277"/>
    </location>
</feature>
<keyword evidence="8 9" id="KW-0804">Transcription</keyword>
<keyword evidence="1 9" id="KW-0806">Transcription termination</keyword>
<comment type="caution">
    <text evidence="14">The sequence shown here is derived from an EMBL/GenBank/DDBJ whole genome shotgun (WGS) entry which is preliminary data.</text>
</comment>
<dbReference type="GO" id="GO:0008186">
    <property type="term" value="F:ATP-dependent activity, acting on RNA"/>
    <property type="evidence" value="ECO:0007669"/>
    <property type="project" value="UniProtKB-UniRule"/>
</dbReference>